<feature type="compositionally biased region" description="Basic and acidic residues" evidence="1">
    <location>
        <begin position="12"/>
        <end position="32"/>
    </location>
</feature>
<evidence type="ECO:0000256" key="1">
    <source>
        <dbReference type="SAM" id="MobiDB-lite"/>
    </source>
</evidence>
<accession>A0A0G3IIM8</accession>
<geneLocation type="plasmid" evidence="2 3">
    <name>pPO70-2</name>
</geneLocation>
<sequence length="76" mass="8480">MPSAPQRPASRARNEREADEQQREPPRLTLKREVHRDELRGALIELVANLRRRVAASLGQLRGVFVGDGLEVEPGG</sequence>
<protein>
    <submittedName>
        <fullName evidence="2">Uncharacterized protein</fullName>
    </submittedName>
</protein>
<evidence type="ECO:0000313" key="3">
    <source>
        <dbReference type="Proteomes" id="UP000035050"/>
    </source>
</evidence>
<dbReference type="AlphaFoldDB" id="A0A0G3IIM8"/>
<dbReference type="Proteomes" id="UP000035050">
    <property type="component" value="Plasmid pPO70-2"/>
</dbReference>
<organism evidence="2 3">
    <name type="scientific">Pandoraea oxalativorans</name>
    <dbReference type="NCBI Taxonomy" id="573737"/>
    <lineage>
        <taxon>Bacteria</taxon>
        <taxon>Pseudomonadati</taxon>
        <taxon>Pseudomonadota</taxon>
        <taxon>Betaproteobacteria</taxon>
        <taxon>Burkholderiales</taxon>
        <taxon>Burkholderiaceae</taxon>
        <taxon>Pandoraea</taxon>
    </lineage>
</organism>
<evidence type="ECO:0000313" key="2">
    <source>
        <dbReference type="EMBL" id="AKK24955.1"/>
    </source>
</evidence>
<keyword evidence="3" id="KW-1185">Reference proteome</keyword>
<dbReference type="EMBL" id="CP011519">
    <property type="protein sequence ID" value="AKK24955.1"/>
    <property type="molecule type" value="Genomic_DNA"/>
</dbReference>
<gene>
    <name evidence="2" type="ORF">MB84_29760</name>
</gene>
<dbReference type="PATRIC" id="fig|573737.6.peg.5998"/>
<dbReference type="KEGG" id="pox:MB84_29760"/>
<name>A0A0G3IIM8_9BURK</name>
<reference evidence="2" key="1">
    <citation type="submission" date="2016-06" db="EMBL/GenBank/DDBJ databases">
        <title>Pandoraea oxalativorans DSM 23570 Genome Sequencing.</title>
        <authorList>
            <person name="Ee R."/>
            <person name="Lim Y.-L."/>
            <person name="Yong D."/>
            <person name="Yin W.-F."/>
            <person name="Chan K.-G."/>
        </authorList>
    </citation>
    <scope>NUCLEOTIDE SEQUENCE</scope>
    <source>
        <strain evidence="2">DSM 23570</strain>
        <plasmid evidence="2">pPO70-2</plasmid>
    </source>
</reference>
<feature type="region of interest" description="Disordered" evidence="1">
    <location>
        <begin position="1"/>
        <end position="32"/>
    </location>
</feature>
<keyword evidence="2" id="KW-0614">Plasmid</keyword>
<proteinExistence type="predicted"/>